<reference evidence="2 3" key="1">
    <citation type="submission" date="2015-12" db="EMBL/GenBank/DDBJ databases">
        <title>The genome of Folsomia candida.</title>
        <authorList>
            <person name="Faddeeva A."/>
            <person name="Derks M.F."/>
            <person name="Anvar Y."/>
            <person name="Smit S."/>
            <person name="Van Straalen N."/>
            <person name="Roelofs D."/>
        </authorList>
    </citation>
    <scope>NUCLEOTIDE SEQUENCE [LARGE SCALE GENOMIC DNA]</scope>
    <source>
        <strain evidence="2 3">VU population</strain>
        <tissue evidence="2">Whole body</tissue>
    </source>
</reference>
<feature type="signal peptide" evidence="1">
    <location>
        <begin position="1"/>
        <end position="19"/>
    </location>
</feature>
<organism evidence="2 3">
    <name type="scientific">Folsomia candida</name>
    <name type="common">Springtail</name>
    <dbReference type="NCBI Taxonomy" id="158441"/>
    <lineage>
        <taxon>Eukaryota</taxon>
        <taxon>Metazoa</taxon>
        <taxon>Ecdysozoa</taxon>
        <taxon>Arthropoda</taxon>
        <taxon>Hexapoda</taxon>
        <taxon>Collembola</taxon>
        <taxon>Entomobryomorpha</taxon>
        <taxon>Isotomoidea</taxon>
        <taxon>Isotomidae</taxon>
        <taxon>Proisotominae</taxon>
        <taxon>Folsomia</taxon>
    </lineage>
</organism>
<dbReference type="Proteomes" id="UP000198287">
    <property type="component" value="Unassembled WGS sequence"/>
</dbReference>
<proteinExistence type="predicted"/>
<keyword evidence="1" id="KW-0732">Signal</keyword>
<keyword evidence="3" id="KW-1185">Reference proteome</keyword>
<dbReference type="AlphaFoldDB" id="A0A226EWF3"/>
<evidence type="ECO:0000256" key="1">
    <source>
        <dbReference type="SAM" id="SignalP"/>
    </source>
</evidence>
<name>A0A226EWF3_FOLCA</name>
<sequence>MAYLFKFVLILVLSSGAYGNKDYSNVKLTPLAKDHLEQMSALMSKDRYTGCLCPASLNSKGSYYTLCGHELNPKAGGICAKEGSYRCVNNQPEAILQFDCAEKGGGLSCVESTTCVLACKEHNVKGCKRI</sequence>
<evidence type="ECO:0000313" key="2">
    <source>
        <dbReference type="EMBL" id="OXA61487.1"/>
    </source>
</evidence>
<protein>
    <submittedName>
        <fullName evidence="2">Uncharacterized protein</fullName>
    </submittedName>
</protein>
<feature type="chain" id="PRO_5012804871" evidence="1">
    <location>
        <begin position="20"/>
        <end position="130"/>
    </location>
</feature>
<dbReference type="EMBL" id="LNIX01000001">
    <property type="protein sequence ID" value="OXA61487.1"/>
    <property type="molecule type" value="Genomic_DNA"/>
</dbReference>
<gene>
    <name evidence="2" type="ORF">Fcan01_00305</name>
</gene>
<evidence type="ECO:0000313" key="3">
    <source>
        <dbReference type="Proteomes" id="UP000198287"/>
    </source>
</evidence>
<comment type="caution">
    <text evidence="2">The sequence shown here is derived from an EMBL/GenBank/DDBJ whole genome shotgun (WGS) entry which is preliminary data.</text>
</comment>
<accession>A0A226EWF3</accession>